<dbReference type="PANTHER" id="PTHR38107:SF3">
    <property type="entry name" value="LYSOZYME RRRD-RELATED"/>
    <property type="match status" value="1"/>
</dbReference>
<evidence type="ECO:0000313" key="5">
    <source>
        <dbReference type="EMBL" id="CAB4144211.1"/>
    </source>
</evidence>
<keyword evidence="2 4" id="KW-0081">Bacteriolytic enzyme</keyword>
<dbReference type="InterPro" id="IPR033907">
    <property type="entry name" value="Endolysin_autolysin"/>
</dbReference>
<dbReference type="EMBL" id="LR796435">
    <property type="protein sequence ID" value="CAB4144211.1"/>
    <property type="molecule type" value="Genomic_DNA"/>
</dbReference>
<evidence type="ECO:0000256" key="3">
    <source>
        <dbReference type="ARBA" id="ARBA00023200"/>
    </source>
</evidence>
<reference evidence="5" key="1">
    <citation type="submission" date="2020-04" db="EMBL/GenBank/DDBJ databases">
        <authorList>
            <person name="Chiriac C."/>
            <person name="Salcher M."/>
            <person name="Ghai R."/>
            <person name="Kavagutti S V."/>
        </authorList>
    </citation>
    <scope>NUCLEOTIDE SEQUENCE</scope>
</reference>
<dbReference type="InterPro" id="IPR051018">
    <property type="entry name" value="Bacteriophage_GH24"/>
</dbReference>
<proteinExistence type="inferred from homology"/>
<dbReference type="EC" id="3.2.1.17" evidence="4"/>
<evidence type="ECO:0000256" key="2">
    <source>
        <dbReference type="ARBA" id="ARBA00022638"/>
    </source>
</evidence>
<dbReference type="GO" id="GO:0009253">
    <property type="term" value="P:peptidoglycan catabolic process"/>
    <property type="evidence" value="ECO:0007669"/>
    <property type="project" value="InterPro"/>
</dbReference>
<sequence>MGYAFFGGAAEGLSDSIDRIGAIVDRRVEMEQGIEAVKLSNELNVAYEQSWMKAQENDPLDGNFVQRQSQAFDTLKSQYLNNIKNKNVRAKFEALAVKDKGNYMSKSALWETEAKRVRIKQDAMDIESVAIGQVSVTGETGDIELTFAKADEETGRMSASWSPLTVPEQIKLAQEFKDKASLAGSESLRRKIEEDFATGKIDMETAASKFDALEDYIKSPKFTGSSELRQTLMNQVSSRKATVLEQFENYNKGIVSENFNSYLDLVKQGKAQENPEQLNKALKIAKTADEREKVERTYKMAVEAGKAATSVLNGDISSVSNIANEFRRQGEEAASAGRFKEAEERFQMANSIQQGGAAMIKAIKEDPAGTAIANDAILQQDYESGDKAKFFRGLFAKFGTVVSANKLMPIPASEKARLVSTLVNGSPDEVGRAIKGLESWNIKTDLLKDDTTPMDIIINEISKDVIKQTEKTGDRSALALLWYGDNDLKRGTLMKYLKTPISADNSSLKKEEVNKAIEKVIKPYVLGFEKQADLAGGAGNWIVANKDIVRGLAYQIAELNPSMKGKASEAVAEAMRLTIQDKYVTQNKGSNSVTIQKEYASEGYLSFLGDKNKQTSYALSNLFGKKIWEGIHTASQRGDEFGGFGKFIKDDVMKNLKLEATKRGINTDNLDLENIGVTDSLKKKTLSDTGVSFLKNLETIKGKPELKAYPDAGRFSIGFGTISYEGEVITAEEAEKRFREDIKSRTAAVDRIEQERISKTGKGLNQKQYDALISFIYNHGEGEMDSLRSAVIRGSDAEAEKLFRKYNKSKEKGELRENTTLVRRRSEESYLYAQGTKELDAVVKLTPEQEKLVNLREEVTSRVIETAIRDKGNFRPVGNTGRARLYVNYMIPGLNATKAYPLPIGRESGNFKYFEVDAKTAGSYAPPPKLDKTTVGAVQNATKVLEMFQGW</sequence>
<keyword evidence="4" id="KW-0326">Glycosidase</keyword>
<dbReference type="Pfam" id="PF00959">
    <property type="entry name" value="Phage_lysozyme"/>
    <property type="match status" value="1"/>
</dbReference>
<comment type="catalytic activity">
    <reaction evidence="4">
        <text>Hydrolysis of (1-&gt;4)-beta-linkages between N-acetylmuramic acid and N-acetyl-D-glucosamine residues in a peptidoglycan and between N-acetyl-D-glucosamine residues in chitodextrins.</text>
        <dbReference type="EC" id="3.2.1.17"/>
    </reaction>
</comment>
<dbReference type="GO" id="GO:0003796">
    <property type="term" value="F:lysozyme activity"/>
    <property type="evidence" value="ECO:0007669"/>
    <property type="project" value="UniProtKB-EC"/>
</dbReference>
<protein>
    <recommendedName>
        <fullName evidence="4">Lysozyme</fullName>
        <ecNumber evidence="4">3.2.1.17</ecNumber>
    </recommendedName>
</protein>
<accession>A0A6J5MDF0</accession>
<dbReference type="InterPro" id="IPR002196">
    <property type="entry name" value="Glyco_hydro_24"/>
</dbReference>
<gene>
    <name evidence="5" type="ORF">UFOVP457_31</name>
</gene>
<evidence type="ECO:0000256" key="1">
    <source>
        <dbReference type="ARBA" id="ARBA00022529"/>
    </source>
</evidence>
<keyword evidence="4 5" id="KW-0378">Hydrolase</keyword>
<name>A0A6J5MDF0_9CAUD</name>
<dbReference type="PANTHER" id="PTHR38107">
    <property type="match status" value="1"/>
</dbReference>
<organism evidence="5">
    <name type="scientific">uncultured Caudovirales phage</name>
    <dbReference type="NCBI Taxonomy" id="2100421"/>
    <lineage>
        <taxon>Viruses</taxon>
        <taxon>Duplodnaviria</taxon>
        <taxon>Heunggongvirae</taxon>
        <taxon>Uroviricota</taxon>
        <taxon>Caudoviricetes</taxon>
        <taxon>Peduoviridae</taxon>
        <taxon>Maltschvirus</taxon>
        <taxon>Maltschvirus maltsch</taxon>
    </lineage>
</organism>
<dbReference type="SUPFAM" id="SSF53955">
    <property type="entry name" value="Lysozyme-like"/>
    <property type="match status" value="1"/>
</dbReference>
<dbReference type="InterPro" id="IPR023346">
    <property type="entry name" value="Lysozyme-like_dom_sf"/>
</dbReference>
<dbReference type="InterPro" id="IPR023347">
    <property type="entry name" value="Lysozyme_dom_sf"/>
</dbReference>
<dbReference type="GO" id="GO:0031640">
    <property type="term" value="P:killing of cells of another organism"/>
    <property type="evidence" value="ECO:0007669"/>
    <property type="project" value="UniProtKB-KW"/>
</dbReference>
<comment type="similarity">
    <text evidence="4">Belongs to the glycosyl hydrolase 24 family.</text>
</comment>
<keyword evidence="1 4" id="KW-0929">Antimicrobial</keyword>
<dbReference type="CDD" id="cd00737">
    <property type="entry name" value="lyz_endolysin_autolysin"/>
    <property type="match status" value="1"/>
</dbReference>
<dbReference type="GO" id="GO:0016998">
    <property type="term" value="P:cell wall macromolecule catabolic process"/>
    <property type="evidence" value="ECO:0007669"/>
    <property type="project" value="InterPro"/>
</dbReference>
<evidence type="ECO:0000256" key="4">
    <source>
        <dbReference type="RuleBase" id="RU003788"/>
    </source>
</evidence>
<keyword evidence="3" id="KW-1035">Host cytoplasm</keyword>
<dbReference type="Gene3D" id="1.10.530.40">
    <property type="match status" value="1"/>
</dbReference>
<dbReference type="GO" id="GO:0042742">
    <property type="term" value="P:defense response to bacterium"/>
    <property type="evidence" value="ECO:0007669"/>
    <property type="project" value="UniProtKB-KW"/>
</dbReference>